<keyword evidence="4" id="KW-0614">Plasmid</keyword>
<dbReference type="Gene3D" id="3.90.1720.60">
    <property type="match status" value="1"/>
</dbReference>
<feature type="compositionally biased region" description="Low complexity" evidence="1">
    <location>
        <begin position="124"/>
        <end position="136"/>
    </location>
</feature>
<dbReference type="InterPro" id="IPR007921">
    <property type="entry name" value="CHAP_dom"/>
</dbReference>
<sequence length="535" mass="57323">MSDDFNDEIQNVDAEEEVKEAIDSAKRKVNYGKSGLQKIKQVKEAQKKAVKKTAQAKRAAQLFQKFYIANWVWTVPLTVLALFLLIFVFSSIGNETANQTDDTSNCVITAGSNKTDSDSDSDSGKSSAGSGELASLSDAQKKSAKAMFKELHETDGLSSDFASAVVGSAFQESRWGIHAGSSSAYGLYQFTPGSKFLDLDRSVYPDNEIGQTSYYVNNNILESVIPVYPANGKISLAYNGGNYSYSKGQIASVADANSNNDIVLLSAMVFGTMERGAPEYANFDLRVKASQWVLDNVAKVDVTKGSKDGDINKLKSATGEGTNIPGGNVINNDDSKSDDSKEALTACEQLQKKADDQSGPAKDVKDAVNKLKELVARKSTFGSGQCYSLSSYYLYLLTGKYNIGANGKSGSNPVEIPGSTLPAVSGGDVMDAYAIGDAYDWKSIGYKEIKVDDASKISDYQVGDIVNFTAQTNGGTMSVGSAGHTAVIVSVDTKNQKIGIDEQNIHGPSSPAQYDEFDVSKWVKNNVTSLVRKAS</sequence>
<dbReference type="Gene3D" id="1.10.530.10">
    <property type="match status" value="1"/>
</dbReference>
<evidence type="ECO:0000313" key="4">
    <source>
        <dbReference type="EMBL" id="ARE27141.1"/>
    </source>
</evidence>
<reference evidence="4 5" key="1">
    <citation type="journal article" date="2017" name="BMC Genomics">
        <title>Comparative and functional genomics of the Lactococcus lactis taxon; insights into evolution and niche adaptation.</title>
        <authorList>
            <person name="Kelleher P."/>
            <person name="Bottacini F."/>
            <person name="Mahony J."/>
            <person name="Kilcawley K.N."/>
            <person name="van Sinderen D."/>
        </authorList>
    </citation>
    <scope>NUCLEOTIDE SEQUENCE [LARGE SCALE GENOMIC DNA]</scope>
    <source>
        <strain evidence="4 5">JM1</strain>
        <plasmid evidence="5">pmpjm1</plasmid>
    </source>
</reference>
<organism evidence="4 5">
    <name type="scientific">Lactococcus lactis subsp. cremoris</name>
    <name type="common">Streptococcus cremoris</name>
    <dbReference type="NCBI Taxonomy" id="1359"/>
    <lineage>
        <taxon>Bacteria</taxon>
        <taxon>Bacillati</taxon>
        <taxon>Bacillota</taxon>
        <taxon>Bacilli</taxon>
        <taxon>Lactobacillales</taxon>
        <taxon>Streptococcaceae</taxon>
        <taxon>Lactococcus</taxon>
    </lineage>
</organism>
<accession>A0A1V0PD07</accession>
<dbReference type="PROSITE" id="PS50911">
    <property type="entry name" value="CHAP"/>
    <property type="match status" value="1"/>
</dbReference>
<name>A0A1V0PD07_LACLC</name>
<dbReference type="AlphaFoldDB" id="A0A1V0PD07"/>
<keyword evidence="2" id="KW-1133">Transmembrane helix</keyword>
<protein>
    <submittedName>
        <fullName evidence="4">CHAP domain-containing protein</fullName>
    </submittedName>
</protein>
<keyword evidence="2" id="KW-0472">Membrane</keyword>
<evidence type="ECO:0000256" key="1">
    <source>
        <dbReference type="SAM" id="MobiDB-lite"/>
    </source>
</evidence>
<feature type="transmembrane region" description="Helical" evidence="2">
    <location>
        <begin position="67"/>
        <end position="89"/>
    </location>
</feature>
<gene>
    <name evidence="4" type="ORF">LLJM1_04065</name>
</gene>
<dbReference type="Pfam" id="PF05257">
    <property type="entry name" value="CHAP"/>
    <property type="match status" value="1"/>
</dbReference>
<geneLocation type="plasmid" evidence="5">
    <name>pmpjm1</name>
</geneLocation>
<feature type="region of interest" description="Disordered" evidence="1">
    <location>
        <begin position="112"/>
        <end position="136"/>
    </location>
</feature>
<dbReference type="Proteomes" id="UP000191806">
    <property type="component" value="Plasmid pJM1A"/>
</dbReference>
<feature type="domain" description="Peptidase C51" evidence="3">
    <location>
        <begin position="361"/>
        <end position="532"/>
    </location>
</feature>
<keyword evidence="2" id="KW-0812">Transmembrane</keyword>
<proteinExistence type="predicted"/>
<dbReference type="EMBL" id="CP016746">
    <property type="protein sequence ID" value="ARE27141.1"/>
    <property type="molecule type" value="Genomic_DNA"/>
</dbReference>
<evidence type="ECO:0000313" key="5">
    <source>
        <dbReference type="Proteomes" id="UP000191806"/>
    </source>
</evidence>
<evidence type="ECO:0000259" key="3">
    <source>
        <dbReference type="PROSITE" id="PS50911"/>
    </source>
</evidence>
<evidence type="ECO:0000256" key="2">
    <source>
        <dbReference type="SAM" id="Phobius"/>
    </source>
</evidence>
<dbReference type="RefSeq" id="WP_063280577.1">
    <property type="nucleotide sequence ID" value="NZ_CP016746.2"/>
</dbReference>
<feature type="region of interest" description="Disordered" evidence="1">
    <location>
        <begin position="316"/>
        <end position="341"/>
    </location>
</feature>